<evidence type="ECO:0000313" key="2">
    <source>
        <dbReference type="EMBL" id="WPG99424.1"/>
    </source>
</evidence>
<reference evidence="2 3" key="1">
    <citation type="submission" date="2023-11" db="EMBL/GenBank/DDBJ databases">
        <title>An acidophilic fungus is an integral part of prey digestion in a carnivorous sundew plant.</title>
        <authorList>
            <person name="Tsai I.J."/>
        </authorList>
    </citation>
    <scope>NUCLEOTIDE SEQUENCE [LARGE SCALE GENOMIC DNA]</scope>
    <source>
        <strain evidence="2">169a</strain>
    </source>
</reference>
<feature type="region of interest" description="Disordered" evidence="1">
    <location>
        <begin position="1"/>
        <end position="64"/>
    </location>
</feature>
<organism evidence="2 3">
    <name type="scientific">Acrodontium crateriforme</name>
    <dbReference type="NCBI Taxonomy" id="150365"/>
    <lineage>
        <taxon>Eukaryota</taxon>
        <taxon>Fungi</taxon>
        <taxon>Dikarya</taxon>
        <taxon>Ascomycota</taxon>
        <taxon>Pezizomycotina</taxon>
        <taxon>Dothideomycetes</taxon>
        <taxon>Dothideomycetidae</taxon>
        <taxon>Mycosphaerellales</taxon>
        <taxon>Teratosphaeriaceae</taxon>
        <taxon>Acrodontium</taxon>
    </lineage>
</organism>
<evidence type="ECO:0000313" key="3">
    <source>
        <dbReference type="Proteomes" id="UP001303373"/>
    </source>
</evidence>
<protein>
    <submittedName>
        <fullName evidence="2">Uncharacterized protein</fullName>
    </submittedName>
</protein>
<sequence length="430" mass="49057">MALHRRQDLDDIRSAYDNDLSDRNPLSARFSSSETSYQTAPTDYSDPMSPPSLPPPKSKYSRDEDTRLHFWDEEKSSSSSRLSVATYASTIPGEDDLEEFVPDFDIPYFAAQPYRTHVIPSTPAHFSELFPSRRQLSIRHDDQTPDGNLNLRVDTSLTSHGRPCDMTLFHLRMHDLRIREFSLRRYCRDSGREVCRSASKRQDSKPRFHRSLSSAINSIKPKFDSKTTIASLGRNDSGYGSMHSVGFGSNDRPHSAGPESTLKNLKCSDTVKLEFSNYAHVEVKRTGSKGSKRYEFQYWGNSYTWKRNMSKLDDGSKVASYHLMRAGSESVLAYITPDPLSSAQRREEHSKGRWIMPYSMCISDHHIASGKDVADVVLAAGLIALVDDTIRRRFQTKRVKRLEWRLPKMPVGVDSVHPRRLIHDMFRGDV</sequence>
<evidence type="ECO:0000256" key="1">
    <source>
        <dbReference type="SAM" id="MobiDB-lite"/>
    </source>
</evidence>
<name>A0AAQ3M0S4_9PEZI</name>
<accession>A0AAQ3M0S4</accession>
<feature type="compositionally biased region" description="Polar residues" evidence="1">
    <location>
        <begin position="29"/>
        <end position="42"/>
    </location>
</feature>
<proteinExistence type="predicted"/>
<dbReference type="EMBL" id="CP138582">
    <property type="protein sequence ID" value="WPG99424.1"/>
    <property type="molecule type" value="Genomic_DNA"/>
</dbReference>
<dbReference type="AlphaFoldDB" id="A0AAQ3M0S4"/>
<feature type="compositionally biased region" description="Basic and acidic residues" evidence="1">
    <location>
        <begin position="1"/>
        <end position="22"/>
    </location>
</feature>
<dbReference type="Proteomes" id="UP001303373">
    <property type="component" value="Chromosome 3"/>
</dbReference>
<keyword evidence="3" id="KW-1185">Reference proteome</keyword>
<gene>
    <name evidence="2" type="ORF">R9X50_00223800</name>
</gene>
<feature type="compositionally biased region" description="Pro residues" evidence="1">
    <location>
        <begin position="48"/>
        <end position="57"/>
    </location>
</feature>